<reference evidence="1 2" key="2">
    <citation type="submission" date="2020-01" db="EMBL/GenBank/DDBJ databases">
        <title>Clostridiaceae sp. nov. isolated from the gut of human by culturomics.</title>
        <authorList>
            <person name="Chang Y."/>
        </authorList>
    </citation>
    <scope>NUCLEOTIDE SEQUENCE [LARGE SCALE GENOMIC DNA]</scope>
    <source>
        <strain evidence="1 2">DONG20-135</strain>
    </source>
</reference>
<sequence>MKFNHDVIQLYLHDKPLEAGIYGWIYDLRQMGKHIYHAPDHRRKEVVKELDQRIYKLQEHVFFNFNMIKELFAKKGGPYDFEIIPAVGMEPGYDCFLTLQPNGTYTMIMDLLQFADYGPELDKMMYVMRSEMTKRLVLHGVQNYYPFRYAKGYHDQLTYHAFCQGITQYLAWGPNAENYLLHTEKYEPYRKQNLLMLTQALKEEDPQLQQTLLNYAVSNSSFWKQFGTVGGMFIWDSLYRGGGIDAVVFTFKKGWKTFLKTK</sequence>
<dbReference type="RefSeq" id="WP_160624071.1">
    <property type="nucleotide sequence ID" value="NZ_WUUQ01000001.1"/>
</dbReference>
<reference evidence="1 2" key="1">
    <citation type="submission" date="2019-12" db="EMBL/GenBank/DDBJ databases">
        <authorList>
            <person name="Yang R."/>
        </authorList>
    </citation>
    <scope>NUCLEOTIDE SEQUENCE [LARGE SCALE GENOMIC DNA]</scope>
    <source>
        <strain evidence="1 2">DONG20-135</strain>
    </source>
</reference>
<evidence type="ECO:0000313" key="1">
    <source>
        <dbReference type="EMBL" id="MXQ72581.1"/>
    </source>
</evidence>
<organism evidence="1 2">
    <name type="scientific">Copranaerobaculum intestinale</name>
    <dbReference type="NCBI Taxonomy" id="2692629"/>
    <lineage>
        <taxon>Bacteria</taxon>
        <taxon>Bacillati</taxon>
        <taxon>Bacillota</taxon>
        <taxon>Erysipelotrichia</taxon>
        <taxon>Erysipelotrichales</taxon>
        <taxon>Erysipelotrichaceae</taxon>
        <taxon>Copranaerobaculum</taxon>
    </lineage>
</organism>
<dbReference type="EMBL" id="WUUQ01000001">
    <property type="protein sequence ID" value="MXQ72581.1"/>
    <property type="molecule type" value="Genomic_DNA"/>
</dbReference>
<keyword evidence="2" id="KW-1185">Reference proteome</keyword>
<evidence type="ECO:0000313" key="2">
    <source>
        <dbReference type="Proteomes" id="UP000434036"/>
    </source>
</evidence>
<proteinExistence type="predicted"/>
<accession>A0A6N8U3W4</accession>
<name>A0A6N8U3W4_9FIRM</name>
<protein>
    <submittedName>
        <fullName evidence="1">Uncharacterized protein</fullName>
    </submittedName>
</protein>
<dbReference type="AlphaFoldDB" id="A0A6N8U3W4"/>
<comment type="caution">
    <text evidence="1">The sequence shown here is derived from an EMBL/GenBank/DDBJ whole genome shotgun (WGS) entry which is preliminary data.</text>
</comment>
<dbReference type="Proteomes" id="UP000434036">
    <property type="component" value="Unassembled WGS sequence"/>
</dbReference>
<gene>
    <name evidence="1" type="ORF">GSF08_01310</name>
</gene>